<feature type="domain" description="Leucine-binding protein" evidence="4">
    <location>
        <begin position="34"/>
        <end position="375"/>
    </location>
</feature>
<protein>
    <submittedName>
        <fullName evidence="5">Unannotated protein</fullName>
    </submittedName>
</protein>
<reference evidence="5" key="1">
    <citation type="submission" date="2020-05" db="EMBL/GenBank/DDBJ databases">
        <authorList>
            <person name="Chiriac C."/>
            <person name="Salcher M."/>
            <person name="Ghai R."/>
            <person name="Kavagutti S V."/>
        </authorList>
    </citation>
    <scope>NUCLEOTIDE SEQUENCE</scope>
</reference>
<keyword evidence="2" id="KW-0732">Signal</keyword>
<organism evidence="5">
    <name type="scientific">freshwater metagenome</name>
    <dbReference type="NCBI Taxonomy" id="449393"/>
    <lineage>
        <taxon>unclassified sequences</taxon>
        <taxon>metagenomes</taxon>
        <taxon>ecological metagenomes</taxon>
    </lineage>
</organism>
<evidence type="ECO:0000259" key="4">
    <source>
        <dbReference type="Pfam" id="PF13458"/>
    </source>
</evidence>
<evidence type="ECO:0000256" key="2">
    <source>
        <dbReference type="ARBA" id="ARBA00022729"/>
    </source>
</evidence>
<name>A0A6J6DA97_9ZZZZ</name>
<dbReference type="PROSITE" id="PS51257">
    <property type="entry name" value="PROKAR_LIPOPROTEIN"/>
    <property type="match status" value="1"/>
</dbReference>
<dbReference type="PANTHER" id="PTHR47628:SF1">
    <property type="entry name" value="ALIPHATIC AMIDASE EXPRESSION-REGULATING PROTEIN"/>
    <property type="match status" value="1"/>
</dbReference>
<proteinExistence type="predicted"/>
<dbReference type="GO" id="GO:0006865">
    <property type="term" value="P:amino acid transport"/>
    <property type="evidence" value="ECO:0007669"/>
    <property type="project" value="UniProtKB-KW"/>
</dbReference>
<evidence type="ECO:0000256" key="1">
    <source>
        <dbReference type="ARBA" id="ARBA00022448"/>
    </source>
</evidence>
<dbReference type="CDD" id="cd06331">
    <property type="entry name" value="PBP1_AmiC-like"/>
    <property type="match status" value="1"/>
</dbReference>
<dbReference type="AlphaFoldDB" id="A0A6J6DA97"/>
<dbReference type="InterPro" id="IPR028081">
    <property type="entry name" value="Leu-bd"/>
</dbReference>
<evidence type="ECO:0000256" key="3">
    <source>
        <dbReference type="ARBA" id="ARBA00022970"/>
    </source>
</evidence>
<accession>A0A6J6DA97</accession>
<keyword evidence="3" id="KW-0029">Amino-acid transport</keyword>
<dbReference type="InterPro" id="IPR028082">
    <property type="entry name" value="Peripla_BP_I"/>
</dbReference>
<evidence type="ECO:0000313" key="5">
    <source>
        <dbReference type="EMBL" id="CAB4560175.1"/>
    </source>
</evidence>
<keyword evidence="1" id="KW-0813">Transport</keyword>
<dbReference type="SUPFAM" id="SSF53822">
    <property type="entry name" value="Periplasmic binding protein-like I"/>
    <property type="match status" value="1"/>
</dbReference>
<dbReference type="Pfam" id="PF13458">
    <property type="entry name" value="Peripla_BP_6"/>
    <property type="match status" value="1"/>
</dbReference>
<dbReference type="InterPro" id="IPR000709">
    <property type="entry name" value="Leu_Ile_Val-bd"/>
</dbReference>
<dbReference type="EMBL" id="CAEZTD010000041">
    <property type="protein sequence ID" value="CAB4560175.1"/>
    <property type="molecule type" value="Genomic_DNA"/>
</dbReference>
<sequence>MIRRSSLAAFVAVAAVVATLTGCSSSGEPASTEPVPIGLLTDLSGPAGIFGPPTQNAAELAVAEINAAGGVNGRTVELFIADETGVPTAGVSAAQRLIQEDGVVALFGQHNSATRDAVAPVTATAGIAYFHTPLAEGNFCAANVISNGEVPAQQLAPAIPYIQEETGKKKWFLLGADYIWGQTVLAQAAKYIEASGGEVVGEELVPIGTTDFQSVITKIKQSGAELIIPAIFGGDAITFEKQAFDAGVGNSAVQRLGVIYEDGTLGAMGAEVTDGMFVSMAYNEALDTPANTAFLEAYYAKFGPEAPPQTALSEQTYVAIHAWAAAANKAKSTNGTDVLKALSGLTYDGPSGTVTFGADHFATQSIVLTRVQPDGVSVVSTTFDSVDPEQNCSEPMGK</sequence>
<dbReference type="PRINTS" id="PR00337">
    <property type="entry name" value="LEUILEVALBP"/>
</dbReference>
<dbReference type="PANTHER" id="PTHR47628">
    <property type="match status" value="1"/>
</dbReference>
<dbReference type="Gene3D" id="3.40.50.2300">
    <property type="match status" value="2"/>
</dbReference>
<gene>
    <name evidence="5" type="ORF">UFOPK1591_00680</name>
</gene>